<dbReference type="SUPFAM" id="SSF53041">
    <property type="entry name" value="Resolvase-like"/>
    <property type="match status" value="1"/>
</dbReference>
<keyword evidence="4" id="KW-1185">Reference proteome</keyword>
<evidence type="ECO:0000259" key="2">
    <source>
        <dbReference type="PROSITE" id="PS51737"/>
    </source>
</evidence>
<proteinExistence type="predicted"/>
<dbReference type="SMART" id="SM00857">
    <property type="entry name" value="Resolvase"/>
    <property type="match status" value="1"/>
</dbReference>
<dbReference type="InterPro" id="IPR011109">
    <property type="entry name" value="DNA_bind_recombinase_dom"/>
</dbReference>
<dbReference type="PROSITE" id="PS51737">
    <property type="entry name" value="RECOMBINASE_DNA_BIND"/>
    <property type="match status" value="1"/>
</dbReference>
<dbReference type="RefSeq" id="WP_203705484.1">
    <property type="nucleotide sequence ID" value="NZ_BAAALU010000011.1"/>
</dbReference>
<evidence type="ECO:0000313" key="3">
    <source>
        <dbReference type="EMBL" id="GIF58761.1"/>
    </source>
</evidence>
<evidence type="ECO:0008006" key="5">
    <source>
        <dbReference type="Google" id="ProtNLM"/>
    </source>
</evidence>
<evidence type="ECO:0000259" key="1">
    <source>
        <dbReference type="PROSITE" id="PS51736"/>
    </source>
</evidence>
<accession>A0ABQ4C7K2</accession>
<dbReference type="Pfam" id="PF00239">
    <property type="entry name" value="Resolvase"/>
    <property type="match status" value="1"/>
</dbReference>
<reference evidence="3 4" key="1">
    <citation type="submission" date="2021-01" db="EMBL/GenBank/DDBJ databases">
        <title>Whole genome shotgun sequence of Asanoa iriomotensis NBRC 100142.</title>
        <authorList>
            <person name="Komaki H."/>
            <person name="Tamura T."/>
        </authorList>
    </citation>
    <scope>NUCLEOTIDE SEQUENCE [LARGE SCALE GENOMIC DNA]</scope>
    <source>
        <strain evidence="3 4">NBRC 100142</strain>
    </source>
</reference>
<dbReference type="PANTHER" id="PTHR30461:SF23">
    <property type="entry name" value="DNA RECOMBINASE-RELATED"/>
    <property type="match status" value="1"/>
</dbReference>
<dbReference type="InterPro" id="IPR050639">
    <property type="entry name" value="SSR_resolvase"/>
</dbReference>
<dbReference type="Gene3D" id="3.90.1750.20">
    <property type="entry name" value="Putative Large Serine Recombinase, Chain B, Domain 2"/>
    <property type="match status" value="1"/>
</dbReference>
<protein>
    <recommendedName>
        <fullName evidence="5">DNA invertase Pin-like site-specific DNA recombinase</fullName>
    </recommendedName>
</protein>
<sequence length="479" mass="52667">MTTYAGIYCRISDDREGLAHGVESQEEDNRALCERDGLTVYDVYVDNDLSASTKARRERPDYQRLLDDARAGRIQVIVSLSSSRLTRTPREHEDQIELAQRHGTRYLFGKSPAFDLNTADGRMVARMLASTDAAEAERTSERLKREALRKASAGQFHGGRRGYGITADGTGLVEAEADRIKEWAEHVLAGGALETLAKRLNRAGERTPAGAAWRANVIRRTLLAPRIAGLRVLGGAEYKAPNPEIVTPDVWRALVRVLTDPARRQNKRGTALSHIGVGVYRCLRCDSRVKTNYHTKTGARIYQCATCWRSWKGEPLDTFILELTEAELAKGNARRPLLPAADDGVDLAALRIEADAIAENLAALAVDAARARNPRVVAALREGVAEGEARLAEIESTVTAAGRVDAAAAVLNAKDPVKAFRELDDVRRRQAVIRRLMEVWLGQPARGPGGPHRFLGASRFVGDPLTWSDHWHADGLPSR</sequence>
<dbReference type="Gene3D" id="3.40.50.1390">
    <property type="entry name" value="Resolvase, N-terminal catalytic domain"/>
    <property type="match status" value="1"/>
</dbReference>
<feature type="domain" description="Resolvase/invertase-type recombinase catalytic" evidence="1">
    <location>
        <begin position="4"/>
        <end position="154"/>
    </location>
</feature>
<dbReference type="EMBL" id="BONC01000036">
    <property type="protein sequence ID" value="GIF58761.1"/>
    <property type="molecule type" value="Genomic_DNA"/>
</dbReference>
<organism evidence="3 4">
    <name type="scientific">Asanoa iriomotensis</name>
    <dbReference type="NCBI Taxonomy" id="234613"/>
    <lineage>
        <taxon>Bacteria</taxon>
        <taxon>Bacillati</taxon>
        <taxon>Actinomycetota</taxon>
        <taxon>Actinomycetes</taxon>
        <taxon>Micromonosporales</taxon>
        <taxon>Micromonosporaceae</taxon>
        <taxon>Asanoa</taxon>
    </lineage>
</organism>
<dbReference type="PANTHER" id="PTHR30461">
    <property type="entry name" value="DNA-INVERTASE FROM LAMBDOID PROPHAGE"/>
    <property type="match status" value="1"/>
</dbReference>
<feature type="domain" description="Recombinase" evidence="2">
    <location>
        <begin position="160"/>
        <end position="264"/>
    </location>
</feature>
<name>A0ABQ4C7K2_9ACTN</name>
<dbReference type="Pfam" id="PF07508">
    <property type="entry name" value="Recombinase"/>
    <property type="match status" value="1"/>
</dbReference>
<dbReference type="PROSITE" id="PS51736">
    <property type="entry name" value="RECOMBINASES_3"/>
    <property type="match status" value="1"/>
</dbReference>
<gene>
    <name evidence="3" type="ORF">Air01nite_48560</name>
</gene>
<dbReference type="Proteomes" id="UP000624325">
    <property type="component" value="Unassembled WGS sequence"/>
</dbReference>
<dbReference type="InterPro" id="IPR036162">
    <property type="entry name" value="Resolvase-like_N_sf"/>
</dbReference>
<dbReference type="InterPro" id="IPR038109">
    <property type="entry name" value="DNA_bind_recomb_sf"/>
</dbReference>
<evidence type="ECO:0000313" key="4">
    <source>
        <dbReference type="Proteomes" id="UP000624325"/>
    </source>
</evidence>
<dbReference type="InterPro" id="IPR006119">
    <property type="entry name" value="Resolv_N"/>
</dbReference>
<comment type="caution">
    <text evidence="3">The sequence shown here is derived from an EMBL/GenBank/DDBJ whole genome shotgun (WGS) entry which is preliminary data.</text>
</comment>
<dbReference type="CDD" id="cd00338">
    <property type="entry name" value="Ser_Recombinase"/>
    <property type="match status" value="1"/>
</dbReference>